<keyword evidence="10" id="KW-0862">Zinc</keyword>
<feature type="domain" description="Cobalamin-independent methionine synthase MetE N-terminal" evidence="14">
    <location>
        <begin position="166"/>
        <end position="326"/>
    </location>
</feature>
<accession>A0A835W955</accession>
<feature type="domain" description="Cobalamin-independent methionine synthase MetE C-terminal/archaeal" evidence="13">
    <location>
        <begin position="454"/>
        <end position="780"/>
    </location>
</feature>
<evidence type="ECO:0000256" key="2">
    <source>
        <dbReference type="ARBA" id="ARBA00002777"/>
    </source>
</evidence>
<keyword evidence="8" id="KW-0808">Transferase</keyword>
<organism evidence="15 16">
    <name type="scientific">Chlamydomonas incerta</name>
    <dbReference type="NCBI Taxonomy" id="51695"/>
    <lineage>
        <taxon>Eukaryota</taxon>
        <taxon>Viridiplantae</taxon>
        <taxon>Chlorophyta</taxon>
        <taxon>core chlorophytes</taxon>
        <taxon>Chlorophyceae</taxon>
        <taxon>CS clade</taxon>
        <taxon>Chlamydomonadales</taxon>
        <taxon>Chlamydomonadaceae</taxon>
        <taxon>Chlamydomonas</taxon>
    </lineage>
</organism>
<evidence type="ECO:0000256" key="9">
    <source>
        <dbReference type="ARBA" id="ARBA00022723"/>
    </source>
</evidence>
<comment type="similarity">
    <text evidence="4">Belongs to the vitamin-B12 independent methionine synthase family.</text>
</comment>
<keyword evidence="11" id="KW-0486">Methionine biosynthesis</keyword>
<comment type="cofactor">
    <cofactor evidence="1">
        <name>Zn(2+)</name>
        <dbReference type="ChEBI" id="CHEBI:29105"/>
    </cofactor>
</comment>
<dbReference type="Gene3D" id="3.20.20.210">
    <property type="match status" value="2"/>
</dbReference>
<evidence type="ECO:0000259" key="13">
    <source>
        <dbReference type="Pfam" id="PF01717"/>
    </source>
</evidence>
<name>A0A835W955_CHLIN</name>
<evidence type="ECO:0000256" key="5">
    <source>
        <dbReference type="ARBA" id="ARBA00012034"/>
    </source>
</evidence>
<evidence type="ECO:0000256" key="8">
    <source>
        <dbReference type="ARBA" id="ARBA00022679"/>
    </source>
</evidence>
<dbReference type="Proteomes" id="UP000650467">
    <property type="component" value="Unassembled WGS sequence"/>
</dbReference>
<evidence type="ECO:0000259" key="14">
    <source>
        <dbReference type="Pfam" id="PF08267"/>
    </source>
</evidence>
<dbReference type="SUPFAM" id="SSF51726">
    <property type="entry name" value="UROD/MetE-like"/>
    <property type="match status" value="2"/>
</dbReference>
<dbReference type="GO" id="GO:0009086">
    <property type="term" value="P:methionine biosynthetic process"/>
    <property type="evidence" value="ECO:0007669"/>
    <property type="project" value="UniProtKB-KW"/>
</dbReference>
<dbReference type="EMBL" id="JAEHOC010000004">
    <property type="protein sequence ID" value="KAG2442603.1"/>
    <property type="molecule type" value="Genomic_DNA"/>
</dbReference>
<dbReference type="PANTHER" id="PTHR30519">
    <property type="entry name" value="5-METHYLTETRAHYDROPTEROYLTRIGLUTAMATE--HOMOCYSTEINE METHYLTRANSFERASE"/>
    <property type="match status" value="1"/>
</dbReference>
<comment type="pathway">
    <text evidence="3">Amino-acid biosynthesis; L-methionine biosynthesis via de novo pathway; L-methionine from L-homocysteine (MetE route): step 1/1.</text>
</comment>
<feature type="domain" description="Cobalamin-independent methionine synthase MetE N-terminal" evidence="14">
    <location>
        <begin position="7"/>
        <end position="124"/>
    </location>
</feature>
<comment type="caution">
    <text evidence="15">The sequence shown here is derived from an EMBL/GenBank/DDBJ whole genome shotgun (WGS) entry which is preliminary data.</text>
</comment>
<evidence type="ECO:0000256" key="1">
    <source>
        <dbReference type="ARBA" id="ARBA00001947"/>
    </source>
</evidence>
<comment type="function">
    <text evidence="2">Catalyzes the transfer of a methyl group from 5-methyltetrahydrofolate to homocysteine resulting in methionine formation.</text>
</comment>
<dbReference type="GO" id="GO:0032259">
    <property type="term" value="P:methylation"/>
    <property type="evidence" value="ECO:0007669"/>
    <property type="project" value="UniProtKB-KW"/>
</dbReference>
<dbReference type="UniPathway" id="UPA00051">
    <property type="reaction ID" value="UER00082"/>
</dbReference>
<dbReference type="NCBIfam" id="NF003556">
    <property type="entry name" value="PRK05222.1"/>
    <property type="match status" value="1"/>
</dbReference>
<dbReference type="InterPro" id="IPR013215">
    <property type="entry name" value="Cbl-indep_Met_Synth_N"/>
</dbReference>
<dbReference type="GO" id="GO:0003871">
    <property type="term" value="F:5-methyltetrahydropteroyltriglutamate-homocysteine S-methyltransferase activity"/>
    <property type="evidence" value="ECO:0007669"/>
    <property type="project" value="UniProtKB-EC"/>
</dbReference>
<evidence type="ECO:0000256" key="11">
    <source>
        <dbReference type="ARBA" id="ARBA00023167"/>
    </source>
</evidence>
<dbReference type="EC" id="2.1.1.14" evidence="5"/>
<evidence type="ECO:0000256" key="12">
    <source>
        <dbReference type="ARBA" id="ARBA00048690"/>
    </source>
</evidence>
<evidence type="ECO:0000313" key="16">
    <source>
        <dbReference type="Proteomes" id="UP000650467"/>
    </source>
</evidence>
<evidence type="ECO:0000256" key="4">
    <source>
        <dbReference type="ARBA" id="ARBA00009553"/>
    </source>
</evidence>
<dbReference type="Pfam" id="PF08267">
    <property type="entry name" value="Meth_synt_1"/>
    <property type="match status" value="2"/>
</dbReference>
<evidence type="ECO:0000313" key="15">
    <source>
        <dbReference type="EMBL" id="KAG2442603.1"/>
    </source>
</evidence>
<sequence length="818" mass="86968">MAAKLSTSTIGFPRIGDQRQLKFAMESFFKGDSSEAELLAVAHKVQSDAWALQKAAGIALIGLDGTLYDQVLDTVTWLGAIPPRFKGLSGLQRYYAMARGGTALDMSKFFDTNYHYLVPELGPDVLGPATADAAAANGAGGGAVLQPDFSGPLDKLARGQAVVGREHAVPILIGPITFVALSRGCELPLGEAVSRLLPTYCALLQQLAAAGAPEVQLHEPVLATSAGAGMRAECEAAYGRLAQAAGSMPLHLVTYYDDLGAAYPWAVQLPVAAVSLDFLGPPGAAVPSQTLALLKQHGFPADKRLGAGVVDGRSVWKDDGTALAMLRELLGSGAVSADRLVVTSSAPLQHLPYDLGLELEAPKTPEAEPHLPPALAARLGFAKQKVEEIVAVAGLAASSGAAADDDGGRGQQLLLRQRERAEDHRAGLNIAEELFSRPQPYDVRRGQQLQLHPFPTTTIGSFPQTAEVRRLRQQLKSGRLSQAEYEGLIAGHIAHAVGVQEALGIDVLVHGEAERTDMVEYFGMQLGGMLFTRAGWVQSYGSRCVRPPLVVDDISYRGPMTCWEYKVASAYTRKPVKGMLTGPVTILNWSFPRKDISRAAQAMQLALALRQEVAALEAAGCSIIQVDDPALREGLPLKRERWASYLGWAVDAFRLCTGVAAAGTQVVTHLCYSDFDDILPAIDRMDADVLTIENSRSDNAMMAALAAAGYGRDIGPGVYDVHSPVVPSVEFIKSRIRSFVDSGILSGRYDRIWVNPDCGLKTRGWPETIAALRNMVEAAAQARAELQQLQGVAGAGKAEAAQALGGSAGTGRCVDCCH</sequence>
<keyword evidence="9" id="KW-0479">Metal-binding</keyword>
<dbReference type="OrthoDB" id="1053771at2759"/>
<evidence type="ECO:0000256" key="6">
    <source>
        <dbReference type="ARBA" id="ARBA00022603"/>
    </source>
</evidence>
<dbReference type="InterPro" id="IPR038071">
    <property type="entry name" value="UROD/MetE-like_sf"/>
</dbReference>
<evidence type="ECO:0000256" key="10">
    <source>
        <dbReference type="ARBA" id="ARBA00022833"/>
    </source>
</evidence>
<comment type="catalytic activity">
    <reaction evidence="12">
        <text>5-methyltetrahydropteroyltri-L-glutamate + L-homocysteine = tetrahydropteroyltri-L-glutamate + L-methionine</text>
        <dbReference type="Rhea" id="RHEA:21196"/>
        <dbReference type="ChEBI" id="CHEBI:57844"/>
        <dbReference type="ChEBI" id="CHEBI:58140"/>
        <dbReference type="ChEBI" id="CHEBI:58199"/>
        <dbReference type="ChEBI" id="CHEBI:58207"/>
        <dbReference type="EC" id="2.1.1.14"/>
    </reaction>
</comment>
<dbReference type="GO" id="GO:0008270">
    <property type="term" value="F:zinc ion binding"/>
    <property type="evidence" value="ECO:0007669"/>
    <property type="project" value="InterPro"/>
</dbReference>
<reference evidence="15" key="1">
    <citation type="journal article" date="2020" name="bioRxiv">
        <title>Comparative genomics of Chlamydomonas.</title>
        <authorList>
            <person name="Craig R.J."/>
            <person name="Hasan A.R."/>
            <person name="Ness R.W."/>
            <person name="Keightley P.D."/>
        </authorList>
    </citation>
    <scope>NUCLEOTIDE SEQUENCE</scope>
    <source>
        <strain evidence="15">SAG 7.73</strain>
    </source>
</reference>
<dbReference type="CDD" id="cd03311">
    <property type="entry name" value="CIMS_C_terminal_like"/>
    <property type="match status" value="1"/>
</dbReference>
<evidence type="ECO:0000256" key="7">
    <source>
        <dbReference type="ARBA" id="ARBA00022605"/>
    </source>
</evidence>
<gene>
    <name evidence="15" type="ORF">HXX76_002688</name>
</gene>
<dbReference type="AlphaFoldDB" id="A0A835W955"/>
<dbReference type="Pfam" id="PF01717">
    <property type="entry name" value="Meth_synt_2"/>
    <property type="match status" value="1"/>
</dbReference>
<keyword evidence="16" id="KW-1185">Reference proteome</keyword>
<proteinExistence type="inferred from homology"/>
<dbReference type="InterPro" id="IPR002629">
    <property type="entry name" value="Met_Synth_C/arc"/>
</dbReference>
<protein>
    <recommendedName>
        <fullName evidence="5">5-methyltetrahydropteroyltriglutamate--homocysteine S-methyltransferase</fullName>
        <ecNumber evidence="5">2.1.1.14</ecNumber>
    </recommendedName>
</protein>
<evidence type="ECO:0000256" key="3">
    <source>
        <dbReference type="ARBA" id="ARBA00004681"/>
    </source>
</evidence>
<keyword evidence="7" id="KW-0028">Amino-acid biosynthesis</keyword>
<keyword evidence="6" id="KW-0489">Methyltransferase</keyword>